<dbReference type="InterPro" id="IPR004659">
    <property type="entry name" value="RNase_E/G"/>
</dbReference>
<dbReference type="InterPro" id="IPR019307">
    <property type="entry name" value="RNA-bd_AU-1/RNase_E/G"/>
</dbReference>
<dbReference type="GO" id="GO:0006364">
    <property type="term" value="P:rRNA processing"/>
    <property type="evidence" value="ECO:0007669"/>
    <property type="project" value="TreeGrafter"/>
</dbReference>
<protein>
    <submittedName>
        <fullName evidence="7">Bifunctional ribonuclease G/cytoplasmic axial filament protein</fullName>
    </submittedName>
</protein>
<evidence type="ECO:0000256" key="1">
    <source>
        <dbReference type="ARBA" id="ARBA00001946"/>
    </source>
</evidence>
<dbReference type="GO" id="GO:0005737">
    <property type="term" value="C:cytoplasm"/>
    <property type="evidence" value="ECO:0007669"/>
    <property type="project" value="TreeGrafter"/>
</dbReference>
<dbReference type="GO" id="GO:0004540">
    <property type="term" value="F:RNA nuclease activity"/>
    <property type="evidence" value="ECO:0007669"/>
    <property type="project" value="InterPro"/>
</dbReference>
<dbReference type="PANTHER" id="PTHR30001:SF0">
    <property type="entry name" value="RIBONUCLEASE G"/>
    <property type="match status" value="1"/>
</dbReference>
<proteinExistence type="predicted"/>
<evidence type="ECO:0000256" key="3">
    <source>
        <dbReference type="ARBA" id="ARBA00022801"/>
    </source>
</evidence>
<dbReference type="STRING" id="1871336.BBG48_08845"/>
<organism evidence="7 8">
    <name type="scientific">Criibacterium bergeronii</name>
    <dbReference type="NCBI Taxonomy" id="1871336"/>
    <lineage>
        <taxon>Bacteria</taxon>
        <taxon>Bacillati</taxon>
        <taxon>Bacillota</taxon>
        <taxon>Clostridia</taxon>
        <taxon>Peptostreptococcales</taxon>
        <taxon>Filifactoraceae</taxon>
        <taxon>Criibacterium</taxon>
    </lineage>
</organism>
<dbReference type="PANTHER" id="PTHR30001">
    <property type="entry name" value="RIBONUCLEASE"/>
    <property type="match status" value="1"/>
</dbReference>
<sequence length="441" mass="51290">MKKIIIQKGDFFDKYALVEDSKILKIKLLDKSQDYFQNDIFIASKKKENISMHSYTFSLTKDLNGFMHYEKQESFEKKLVQIKKMHHGSKNPVLTDKITLVGLYVIIVFGDTGINVAKNQSDESLKEQVSQLIDKKILDSAKIIIRSYTKNEDIEKLIQEVNYLYSEYNELQRKASITSEDKLIYRQYEPSQSFLIDNPEAIELITNDKELYHKYKNQKKHIENTVLLEGDLFLKQNLQSEVNSLLNAHVKVNSQINLIIQKTDAMYVIDVNSGGFFKHKDKDKNALEINELASKEIARQIALRSISGLVAIDFIDMYKPSYIQSLKTILCYELNSVDINPTIESSNSIFILTIRKKDLSLQEYIYDKNINLYSENYIFDEIDHKLASNEKKEVEINIPLFESKNALKNIESLEKKYDIKIRASFLKKENLKVKIINTNTN</sequence>
<dbReference type="EMBL" id="MBEW02000012">
    <property type="protein sequence ID" value="RDY21094.1"/>
    <property type="molecule type" value="Genomic_DNA"/>
</dbReference>
<dbReference type="RefSeq" id="WP_068913016.1">
    <property type="nucleotide sequence ID" value="NZ_MBEW02000012.1"/>
</dbReference>
<keyword evidence="5" id="KW-0694">RNA-binding</keyword>
<evidence type="ECO:0000259" key="6">
    <source>
        <dbReference type="Pfam" id="PF10150"/>
    </source>
</evidence>
<keyword evidence="4" id="KW-0460">Magnesium</keyword>
<dbReference type="Pfam" id="PF10150">
    <property type="entry name" value="RNase_E_G"/>
    <property type="match status" value="1"/>
</dbReference>
<dbReference type="GO" id="GO:0003723">
    <property type="term" value="F:RNA binding"/>
    <property type="evidence" value="ECO:0007669"/>
    <property type="project" value="UniProtKB-KW"/>
</dbReference>
<evidence type="ECO:0000313" key="8">
    <source>
        <dbReference type="Proteomes" id="UP000093352"/>
    </source>
</evidence>
<evidence type="ECO:0000256" key="2">
    <source>
        <dbReference type="ARBA" id="ARBA00022723"/>
    </source>
</evidence>
<gene>
    <name evidence="7" type="ORF">BBG48_006605</name>
</gene>
<dbReference type="GO" id="GO:0046872">
    <property type="term" value="F:metal ion binding"/>
    <property type="evidence" value="ECO:0007669"/>
    <property type="project" value="UniProtKB-KW"/>
</dbReference>
<dbReference type="Proteomes" id="UP000093352">
    <property type="component" value="Unassembled WGS sequence"/>
</dbReference>
<feature type="domain" description="RNA-binding protein AU-1/Ribonuclease E/G" evidence="6">
    <location>
        <begin position="99"/>
        <end position="337"/>
    </location>
</feature>
<comment type="cofactor">
    <cofactor evidence="1">
        <name>Mg(2+)</name>
        <dbReference type="ChEBI" id="CHEBI:18420"/>
    </cofactor>
</comment>
<dbReference type="GO" id="GO:0016787">
    <property type="term" value="F:hydrolase activity"/>
    <property type="evidence" value="ECO:0007669"/>
    <property type="project" value="UniProtKB-KW"/>
</dbReference>
<evidence type="ECO:0000256" key="4">
    <source>
        <dbReference type="ARBA" id="ARBA00022842"/>
    </source>
</evidence>
<accession>A0A371IKU5</accession>
<evidence type="ECO:0000256" key="5">
    <source>
        <dbReference type="ARBA" id="ARBA00022884"/>
    </source>
</evidence>
<dbReference type="AlphaFoldDB" id="A0A371IKU5"/>
<keyword evidence="8" id="KW-1185">Reference proteome</keyword>
<comment type="caution">
    <text evidence="7">The sequence shown here is derived from an EMBL/GenBank/DDBJ whole genome shotgun (WGS) entry which is preliminary data.</text>
</comment>
<name>A0A371IKU5_9FIRM</name>
<reference evidence="7 8" key="1">
    <citation type="journal article" date="2016" name="Genome Announc.">
        <title>Draft Genome Sequence of Criibacterium bergeronii gen. nov., sp. nov., Strain CCRI-22567T, Isolated from a Vaginal Sample from a Woman with Bacterial Vaginosis.</title>
        <authorList>
            <person name="Maheux A.F."/>
            <person name="Berube E."/>
            <person name="Boudreau D.K."/>
            <person name="Raymond F."/>
            <person name="Corbeil J."/>
            <person name="Roy P.H."/>
            <person name="Boissinot M."/>
            <person name="Omar R.F."/>
        </authorList>
    </citation>
    <scope>NUCLEOTIDE SEQUENCE [LARGE SCALE GENOMIC DNA]</scope>
    <source>
        <strain evidence="7 8">CCRI-22567</strain>
    </source>
</reference>
<keyword evidence="3" id="KW-0378">Hydrolase</keyword>
<keyword evidence="2" id="KW-0479">Metal-binding</keyword>
<evidence type="ECO:0000313" key="7">
    <source>
        <dbReference type="EMBL" id="RDY21094.1"/>
    </source>
</evidence>